<dbReference type="PROSITE" id="PS50943">
    <property type="entry name" value="HTH_CROC1"/>
    <property type="match status" value="1"/>
</dbReference>
<proteinExistence type="predicted"/>
<dbReference type="SMART" id="SM00530">
    <property type="entry name" value="HTH_XRE"/>
    <property type="match status" value="1"/>
</dbReference>
<dbReference type="PANTHER" id="PTHR46797">
    <property type="entry name" value="HTH-TYPE TRANSCRIPTIONAL REGULATOR"/>
    <property type="match status" value="1"/>
</dbReference>
<dbReference type="Gene3D" id="1.10.260.40">
    <property type="entry name" value="lambda repressor-like DNA-binding domains"/>
    <property type="match status" value="1"/>
</dbReference>
<dbReference type="InterPro" id="IPR013096">
    <property type="entry name" value="Cupin_2"/>
</dbReference>
<dbReference type="Pfam" id="PF13560">
    <property type="entry name" value="HTH_31"/>
    <property type="match status" value="1"/>
</dbReference>
<accession>A0ABZ3CSX3</accession>
<organism evidence="3 4">
    <name type="scientific">Salinicola lusitanus</name>
    <dbReference type="NCBI Taxonomy" id="1949085"/>
    <lineage>
        <taxon>Bacteria</taxon>
        <taxon>Pseudomonadati</taxon>
        <taxon>Pseudomonadota</taxon>
        <taxon>Gammaproteobacteria</taxon>
        <taxon>Oceanospirillales</taxon>
        <taxon>Halomonadaceae</taxon>
        <taxon>Salinicola</taxon>
    </lineage>
</organism>
<dbReference type="SUPFAM" id="SSF51182">
    <property type="entry name" value="RmlC-like cupins"/>
    <property type="match status" value="1"/>
</dbReference>
<dbReference type="InterPro" id="IPR010982">
    <property type="entry name" value="Lambda_DNA-bd_dom_sf"/>
</dbReference>
<dbReference type="PANTHER" id="PTHR46797:SF20">
    <property type="entry name" value="BLR4304 PROTEIN"/>
    <property type="match status" value="1"/>
</dbReference>
<protein>
    <submittedName>
        <fullName evidence="3">XRE family transcriptional regulator</fullName>
    </submittedName>
</protein>
<dbReference type="Gene3D" id="2.60.120.10">
    <property type="entry name" value="Jelly Rolls"/>
    <property type="match status" value="1"/>
</dbReference>
<evidence type="ECO:0000313" key="4">
    <source>
        <dbReference type="Proteomes" id="UP001453229"/>
    </source>
</evidence>
<evidence type="ECO:0000313" key="3">
    <source>
        <dbReference type="EMBL" id="XAD54288.1"/>
    </source>
</evidence>
<dbReference type="CDD" id="cd00093">
    <property type="entry name" value="HTH_XRE"/>
    <property type="match status" value="1"/>
</dbReference>
<sequence>MTEVDDKLSSARLGERIKQIRRDKALTLSELEQRCGLRASTVSKIERGAISPSYASLLRLAKGLEVEPAELIQPQVDALPKTRRSITRNGEGIGHSIGSHDYRFLCSELTNKKMCPMIATVHAKEMTEIRGTSARADGLFSHEGEETLFVVKGQVVLHTEFYSPVVLNEGDCAYIDSSMGHACLKGSEEDAVVFWVCTDLAFKPSEWNN</sequence>
<reference evidence="3 4" key="1">
    <citation type="submission" date="2024-04" db="EMBL/GenBank/DDBJ databases">
        <title>Salinicola lusitanus LLJ914,a marine bacterium isolated from the Okinawa Trough.</title>
        <authorList>
            <person name="Li J."/>
        </authorList>
    </citation>
    <scope>NUCLEOTIDE SEQUENCE [LARGE SCALE GENOMIC DNA]</scope>
    <source>
        <strain evidence="3 4">LLJ914</strain>
    </source>
</reference>
<dbReference type="InterPro" id="IPR001387">
    <property type="entry name" value="Cro/C1-type_HTH"/>
</dbReference>
<evidence type="ECO:0000259" key="2">
    <source>
        <dbReference type="PROSITE" id="PS50943"/>
    </source>
</evidence>
<keyword evidence="4" id="KW-1185">Reference proteome</keyword>
<dbReference type="Proteomes" id="UP001453229">
    <property type="component" value="Chromosome"/>
</dbReference>
<dbReference type="SUPFAM" id="SSF47413">
    <property type="entry name" value="lambda repressor-like DNA-binding domains"/>
    <property type="match status" value="1"/>
</dbReference>
<dbReference type="RefSeq" id="WP_342595032.1">
    <property type="nucleotide sequence ID" value="NZ_CP151919.1"/>
</dbReference>
<keyword evidence="1" id="KW-0238">DNA-binding</keyword>
<name>A0ABZ3CSX3_9GAMM</name>
<dbReference type="InterPro" id="IPR050807">
    <property type="entry name" value="TransReg_Diox_bact_type"/>
</dbReference>
<gene>
    <name evidence="3" type="ORF">AAGT95_21110</name>
</gene>
<dbReference type="Pfam" id="PF07883">
    <property type="entry name" value="Cupin_2"/>
    <property type="match status" value="1"/>
</dbReference>
<evidence type="ECO:0000256" key="1">
    <source>
        <dbReference type="ARBA" id="ARBA00023125"/>
    </source>
</evidence>
<feature type="domain" description="HTH cro/C1-type" evidence="2">
    <location>
        <begin position="17"/>
        <end position="71"/>
    </location>
</feature>
<dbReference type="InterPro" id="IPR014710">
    <property type="entry name" value="RmlC-like_jellyroll"/>
</dbReference>
<dbReference type="EMBL" id="CP151919">
    <property type="protein sequence ID" value="XAD54288.1"/>
    <property type="molecule type" value="Genomic_DNA"/>
</dbReference>
<dbReference type="InterPro" id="IPR011051">
    <property type="entry name" value="RmlC_Cupin_sf"/>
</dbReference>
<dbReference type="CDD" id="cd02209">
    <property type="entry name" value="cupin_XRE_C"/>
    <property type="match status" value="1"/>
</dbReference>